<dbReference type="EMBL" id="VSWD01000003">
    <property type="protein sequence ID" value="KAK3106521.1"/>
    <property type="molecule type" value="Genomic_DNA"/>
</dbReference>
<name>A0AA89C2S4_PINIB</name>
<evidence type="ECO:0000313" key="1">
    <source>
        <dbReference type="EMBL" id="KAK3106521.1"/>
    </source>
</evidence>
<protein>
    <submittedName>
        <fullName evidence="1">Uncharacterized protein</fullName>
    </submittedName>
</protein>
<gene>
    <name evidence="1" type="ORF">FSP39_021732</name>
</gene>
<evidence type="ECO:0000313" key="2">
    <source>
        <dbReference type="Proteomes" id="UP001186944"/>
    </source>
</evidence>
<accession>A0AA89C2S4</accession>
<proteinExistence type="predicted"/>
<keyword evidence="2" id="KW-1185">Reference proteome</keyword>
<organism evidence="1 2">
    <name type="scientific">Pinctada imbricata</name>
    <name type="common">Atlantic pearl-oyster</name>
    <name type="synonym">Pinctada martensii</name>
    <dbReference type="NCBI Taxonomy" id="66713"/>
    <lineage>
        <taxon>Eukaryota</taxon>
        <taxon>Metazoa</taxon>
        <taxon>Spiralia</taxon>
        <taxon>Lophotrochozoa</taxon>
        <taxon>Mollusca</taxon>
        <taxon>Bivalvia</taxon>
        <taxon>Autobranchia</taxon>
        <taxon>Pteriomorphia</taxon>
        <taxon>Pterioida</taxon>
        <taxon>Pterioidea</taxon>
        <taxon>Pteriidae</taxon>
        <taxon>Pinctada</taxon>
    </lineage>
</organism>
<sequence length="182" mass="21146">MPQSMNRQIVLEKKLTPAGKGSARGAIWRLGQHNRRRAIKLNEVQDSKLKNVTKTLDRWKRHSEFRSTRKMSNVKFNAKELESKKRAIVQNDPTHVLHDAVTEQFKNMYMPLDKAMAARSRPQVPRVHKNKSGVYLSASKPKENSTNQRKVKFDVVGTYFNPKPDRTISHSGRTVRWYHSKI</sequence>
<comment type="caution">
    <text evidence="1">The sequence shown here is derived from an EMBL/GenBank/DDBJ whole genome shotgun (WGS) entry which is preliminary data.</text>
</comment>
<dbReference type="Proteomes" id="UP001186944">
    <property type="component" value="Unassembled WGS sequence"/>
</dbReference>
<dbReference type="AlphaFoldDB" id="A0AA89C2S4"/>
<reference evidence="1" key="1">
    <citation type="submission" date="2019-08" db="EMBL/GenBank/DDBJ databases">
        <title>The improved chromosome-level genome for the pearl oyster Pinctada fucata martensii using PacBio sequencing and Hi-C.</title>
        <authorList>
            <person name="Zheng Z."/>
        </authorList>
    </citation>
    <scope>NUCLEOTIDE SEQUENCE</scope>
    <source>
        <strain evidence="1">ZZ-2019</strain>
        <tissue evidence="1">Adductor muscle</tissue>
    </source>
</reference>